<dbReference type="AlphaFoldDB" id="A0A699JQZ5"/>
<evidence type="ECO:0000259" key="7">
    <source>
        <dbReference type="Pfam" id="PF22936"/>
    </source>
</evidence>
<dbReference type="InterPro" id="IPR012337">
    <property type="entry name" value="RNaseH-like_sf"/>
</dbReference>
<feature type="non-terminal residue" evidence="8">
    <location>
        <position position="1"/>
    </location>
</feature>
<dbReference type="InterPro" id="IPR039537">
    <property type="entry name" value="Retrotran_Ty1/copia-like"/>
</dbReference>
<comment type="caution">
    <text evidence="8">The sequence shown here is derived from an EMBL/GenBank/DDBJ whole genome shotgun (WGS) entry which is preliminary data.</text>
</comment>
<proteinExistence type="predicted"/>
<sequence>NAARPLTAAVLKINVTRPRQDKPIITKPNSPPRWYINHSPSPKANNFSTKVTAVKAPMVNAAKGNPQHALKDKGVIDSGCSRHMTENMSYLSDFEELNDGYVSFGGNQKGCKIYGKGKIRTGKLDFDDVYIVKELKFNLLSVSQMYDKKNSVLFTDTECLILSLDFKMPDENQVLLRVPRENNMYNVNLINIVPSRDLTCLFAKETLDESILWHRRLGYINFKTMNKLVKGNLVRGLPSKVFENDHTCVAYKKGKQYRASCKTNPVSSINQPLQRLHMDLFRPTFIKSMNKKSYCLVVIDDYSRFTWMFFLATKDDISPILKTFITGLENQLNLKNTDGDAVFHEKELEFKGRKPESEVNISPSSSAQSKKHDDKTKREAKGKSPVESSIGYRNLSAEFEDLSDNSINEDNAAGTLVPVAGPTHGKSLYVDFCQLPDDLNMPELEDITYSDDEDNVGAEDDFNNLETSITVSPIPTTRVHKYHLVTQIIGDLSSATPTRSMTRVAKDQGKLSQINNDDFHTCMFSCFLSQEEPKRVHQVFKDPSWIEAMQEELLQFKMQKVWVLVDLPHGKRVIAYVSFMGFMVYQMDVKSAFLYGTIEEEVYLCQPLGFEDPNYPDKVYKVVKALYGLHQAPRAWYETLANYLLENGFQREKIDQTLFIKR</sequence>
<dbReference type="Gene3D" id="3.30.420.10">
    <property type="entry name" value="Ribonuclease H-like superfamily/Ribonuclease H"/>
    <property type="match status" value="1"/>
</dbReference>
<evidence type="ECO:0000259" key="5">
    <source>
        <dbReference type="Pfam" id="PF07727"/>
    </source>
</evidence>
<reference evidence="8" key="1">
    <citation type="journal article" date="2019" name="Sci. Rep.">
        <title>Draft genome of Tanacetum cinerariifolium, the natural source of mosquito coil.</title>
        <authorList>
            <person name="Yamashiro T."/>
            <person name="Shiraishi A."/>
            <person name="Satake H."/>
            <person name="Nakayama K."/>
        </authorList>
    </citation>
    <scope>NUCLEOTIDE SEQUENCE</scope>
</reference>
<dbReference type="Pfam" id="PF07727">
    <property type="entry name" value="RVT_2"/>
    <property type="match status" value="1"/>
</dbReference>
<dbReference type="PANTHER" id="PTHR42648">
    <property type="entry name" value="TRANSPOSASE, PUTATIVE-RELATED"/>
    <property type="match status" value="1"/>
</dbReference>
<name>A0A699JQZ5_TANCI</name>
<dbReference type="GO" id="GO:0003676">
    <property type="term" value="F:nucleic acid binding"/>
    <property type="evidence" value="ECO:0007669"/>
    <property type="project" value="InterPro"/>
</dbReference>
<evidence type="ECO:0000259" key="6">
    <source>
        <dbReference type="Pfam" id="PF13976"/>
    </source>
</evidence>
<keyword evidence="3" id="KW-0378">Hydrolase</keyword>
<gene>
    <name evidence="8" type="ORF">Tci_620715</name>
</gene>
<dbReference type="InterPro" id="IPR013103">
    <property type="entry name" value="RVT_2"/>
</dbReference>
<organism evidence="8">
    <name type="scientific">Tanacetum cinerariifolium</name>
    <name type="common">Dalmatian daisy</name>
    <name type="synonym">Chrysanthemum cinerariifolium</name>
    <dbReference type="NCBI Taxonomy" id="118510"/>
    <lineage>
        <taxon>Eukaryota</taxon>
        <taxon>Viridiplantae</taxon>
        <taxon>Streptophyta</taxon>
        <taxon>Embryophyta</taxon>
        <taxon>Tracheophyta</taxon>
        <taxon>Spermatophyta</taxon>
        <taxon>Magnoliopsida</taxon>
        <taxon>eudicotyledons</taxon>
        <taxon>Gunneridae</taxon>
        <taxon>Pentapetalae</taxon>
        <taxon>asterids</taxon>
        <taxon>campanulids</taxon>
        <taxon>Asterales</taxon>
        <taxon>Asteraceae</taxon>
        <taxon>Asteroideae</taxon>
        <taxon>Anthemideae</taxon>
        <taxon>Anthemidinae</taxon>
        <taxon>Tanacetum</taxon>
    </lineage>
</organism>
<dbReference type="InterPro" id="IPR054722">
    <property type="entry name" value="PolX-like_BBD"/>
</dbReference>
<keyword evidence="1" id="KW-0645">Protease</keyword>
<dbReference type="Pfam" id="PF22936">
    <property type="entry name" value="Pol_BBD"/>
    <property type="match status" value="1"/>
</dbReference>
<feature type="domain" description="GAG-pre-integrase" evidence="6">
    <location>
        <begin position="198"/>
        <end position="256"/>
    </location>
</feature>
<dbReference type="EMBL" id="BKCJ010432663">
    <property type="protein sequence ID" value="GFA48743.1"/>
    <property type="molecule type" value="Genomic_DNA"/>
</dbReference>
<feature type="compositionally biased region" description="Polar residues" evidence="4">
    <location>
        <begin position="359"/>
        <end position="368"/>
    </location>
</feature>
<evidence type="ECO:0000256" key="1">
    <source>
        <dbReference type="ARBA" id="ARBA00022670"/>
    </source>
</evidence>
<evidence type="ECO:0000256" key="2">
    <source>
        <dbReference type="ARBA" id="ARBA00022723"/>
    </source>
</evidence>
<feature type="compositionally biased region" description="Basic and acidic residues" evidence="4">
    <location>
        <begin position="370"/>
        <end position="384"/>
    </location>
</feature>
<accession>A0A699JQZ5</accession>
<feature type="region of interest" description="Disordered" evidence="4">
    <location>
        <begin position="350"/>
        <end position="388"/>
    </location>
</feature>
<evidence type="ECO:0000313" key="8">
    <source>
        <dbReference type="EMBL" id="GFA48743.1"/>
    </source>
</evidence>
<dbReference type="GO" id="GO:0008233">
    <property type="term" value="F:peptidase activity"/>
    <property type="evidence" value="ECO:0007669"/>
    <property type="project" value="UniProtKB-KW"/>
</dbReference>
<keyword evidence="2" id="KW-0479">Metal-binding</keyword>
<evidence type="ECO:0000256" key="3">
    <source>
        <dbReference type="ARBA" id="ARBA00022801"/>
    </source>
</evidence>
<dbReference type="SUPFAM" id="SSF53098">
    <property type="entry name" value="Ribonuclease H-like"/>
    <property type="match status" value="1"/>
</dbReference>
<feature type="domain" description="Reverse transcriptase Ty1/copia-type" evidence="5">
    <location>
        <begin position="574"/>
        <end position="661"/>
    </location>
</feature>
<dbReference type="Pfam" id="PF13976">
    <property type="entry name" value="gag_pre-integrs"/>
    <property type="match status" value="1"/>
</dbReference>
<feature type="domain" description="Retrovirus-related Pol polyprotein from transposon TNT 1-94-like beta-barrel" evidence="7">
    <location>
        <begin position="75"/>
        <end position="148"/>
    </location>
</feature>
<dbReference type="InterPro" id="IPR036397">
    <property type="entry name" value="RNaseH_sf"/>
</dbReference>
<dbReference type="GO" id="GO:0046872">
    <property type="term" value="F:metal ion binding"/>
    <property type="evidence" value="ECO:0007669"/>
    <property type="project" value="UniProtKB-KW"/>
</dbReference>
<dbReference type="InterPro" id="IPR025724">
    <property type="entry name" value="GAG-pre-integrase_dom"/>
</dbReference>
<protein>
    <submittedName>
        <fullName evidence="8">Ribonuclease H-like domain-containing protein</fullName>
    </submittedName>
</protein>
<dbReference type="GO" id="GO:0006508">
    <property type="term" value="P:proteolysis"/>
    <property type="evidence" value="ECO:0007669"/>
    <property type="project" value="UniProtKB-KW"/>
</dbReference>
<dbReference type="PANTHER" id="PTHR42648:SF32">
    <property type="entry name" value="RIBONUCLEASE H-LIKE DOMAIN, GAG-PRE-INTEGRASE DOMAIN PROTEIN-RELATED"/>
    <property type="match status" value="1"/>
</dbReference>
<evidence type="ECO:0000256" key="4">
    <source>
        <dbReference type="SAM" id="MobiDB-lite"/>
    </source>
</evidence>